<accession>A0AAQ4D6U8</accession>
<protein>
    <submittedName>
        <fullName evidence="2">Uncharacterized protein</fullName>
    </submittedName>
</protein>
<evidence type="ECO:0000313" key="2">
    <source>
        <dbReference type="EMBL" id="KAK8758188.1"/>
    </source>
</evidence>
<dbReference type="Proteomes" id="UP001321473">
    <property type="component" value="Unassembled WGS sequence"/>
</dbReference>
<name>A0AAQ4D6U8_AMBAM</name>
<feature type="transmembrane region" description="Helical" evidence="1">
    <location>
        <begin position="57"/>
        <end position="81"/>
    </location>
</feature>
<evidence type="ECO:0000256" key="1">
    <source>
        <dbReference type="SAM" id="Phobius"/>
    </source>
</evidence>
<feature type="transmembrane region" description="Helical" evidence="1">
    <location>
        <begin position="97"/>
        <end position="121"/>
    </location>
</feature>
<organism evidence="2 3">
    <name type="scientific">Amblyomma americanum</name>
    <name type="common">Lone star tick</name>
    <dbReference type="NCBI Taxonomy" id="6943"/>
    <lineage>
        <taxon>Eukaryota</taxon>
        <taxon>Metazoa</taxon>
        <taxon>Ecdysozoa</taxon>
        <taxon>Arthropoda</taxon>
        <taxon>Chelicerata</taxon>
        <taxon>Arachnida</taxon>
        <taxon>Acari</taxon>
        <taxon>Parasitiformes</taxon>
        <taxon>Ixodida</taxon>
        <taxon>Ixodoidea</taxon>
        <taxon>Ixodidae</taxon>
        <taxon>Amblyomminae</taxon>
        <taxon>Amblyomma</taxon>
    </lineage>
</organism>
<dbReference type="EMBL" id="JARKHS020034376">
    <property type="protein sequence ID" value="KAK8758188.1"/>
    <property type="molecule type" value="Genomic_DNA"/>
</dbReference>
<keyword evidence="1" id="KW-0472">Membrane</keyword>
<reference evidence="2 3" key="1">
    <citation type="journal article" date="2023" name="Arcadia Sci">
        <title>De novo assembly of a long-read Amblyomma americanum tick genome.</title>
        <authorList>
            <person name="Chou S."/>
            <person name="Poskanzer K.E."/>
            <person name="Rollins M."/>
            <person name="Thuy-Boun P.S."/>
        </authorList>
    </citation>
    <scope>NUCLEOTIDE SEQUENCE [LARGE SCALE GENOMIC DNA]</scope>
    <source>
        <strain evidence="2">F_SG_1</strain>
        <tissue evidence="2">Salivary glands</tissue>
    </source>
</reference>
<feature type="transmembrane region" description="Helical" evidence="1">
    <location>
        <begin position="185"/>
        <end position="208"/>
    </location>
</feature>
<keyword evidence="1" id="KW-0812">Transmembrane</keyword>
<feature type="transmembrane region" description="Helical" evidence="1">
    <location>
        <begin position="151"/>
        <end position="173"/>
    </location>
</feature>
<sequence>MVRLRSVSIEIGIFDNGSFVDGFSIISRFHRCIGYSFVPWKNLNGEAGVSATILTPYLAFAVLSWSLFAFFLIHDTCLVYLSEHDEEGKPYRDFEKWVIIIILVGRYLGVQVANIVTLVVYSRELCEVVKKMQAIESTFQRPTRLRQTAKCIIALNVVFSVVALFSISDDIALLDGYMEPVHMKVIYGVIGLVYSETVCLIGFSWVMYFSRAFASFLRCINEDIESLGFDQPLSRSKLATQHARFCELWYTFVQCDKIFSVSLLIAIPLDILNVLPWGHGILTPRRSFLDLITDIVGLITFCAELFVLGAYCGAALNEVR</sequence>
<feature type="transmembrane region" description="Helical" evidence="1">
    <location>
        <begin position="295"/>
        <end position="316"/>
    </location>
</feature>
<comment type="caution">
    <text evidence="2">The sequence shown here is derived from an EMBL/GenBank/DDBJ whole genome shotgun (WGS) entry which is preliminary data.</text>
</comment>
<feature type="transmembrane region" description="Helical" evidence="1">
    <location>
        <begin position="258"/>
        <end position="275"/>
    </location>
</feature>
<dbReference type="AlphaFoldDB" id="A0AAQ4D6U8"/>
<gene>
    <name evidence="2" type="ORF">V5799_004177</name>
</gene>
<keyword evidence="3" id="KW-1185">Reference proteome</keyword>
<proteinExistence type="predicted"/>
<keyword evidence="1" id="KW-1133">Transmembrane helix</keyword>
<evidence type="ECO:0000313" key="3">
    <source>
        <dbReference type="Proteomes" id="UP001321473"/>
    </source>
</evidence>